<dbReference type="AlphaFoldDB" id="A0A5B0P0N9"/>
<accession>A0A5B0P0N9</accession>
<gene>
    <name evidence="2" type="ORF">PGT21_035361</name>
</gene>
<feature type="compositionally biased region" description="Polar residues" evidence="1">
    <location>
        <begin position="318"/>
        <end position="327"/>
    </location>
</feature>
<keyword evidence="3" id="KW-1185">Reference proteome</keyword>
<proteinExistence type="predicted"/>
<organism evidence="2 3">
    <name type="scientific">Puccinia graminis f. sp. tritici</name>
    <dbReference type="NCBI Taxonomy" id="56615"/>
    <lineage>
        <taxon>Eukaryota</taxon>
        <taxon>Fungi</taxon>
        <taxon>Dikarya</taxon>
        <taxon>Basidiomycota</taxon>
        <taxon>Pucciniomycotina</taxon>
        <taxon>Pucciniomycetes</taxon>
        <taxon>Pucciniales</taxon>
        <taxon>Pucciniaceae</taxon>
        <taxon>Puccinia</taxon>
    </lineage>
</organism>
<dbReference type="EMBL" id="VSWC01000079">
    <property type="protein sequence ID" value="KAA1095081.1"/>
    <property type="molecule type" value="Genomic_DNA"/>
</dbReference>
<comment type="caution">
    <text evidence="2">The sequence shown here is derived from an EMBL/GenBank/DDBJ whole genome shotgun (WGS) entry which is preliminary data.</text>
</comment>
<feature type="compositionally biased region" description="Basic and acidic residues" evidence="1">
    <location>
        <begin position="328"/>
        <end position="338"/>
    </location>
</feature>
<feature type="region of interest" description="Disordered" evidence="1">
    <location>
        <begin position="318"/>
        <end position="367"/>
    </location>
</feature>
<dbReference type="OrthoDB" id="2506684at2759"/>
<protein>
    <submittedName>
        <fullName evidence="2">Uncharacterized protein</fullName>
    </submittedName>
</protein>
<sequence length="367" mass="39987">MNQALAECRDEVKNRYPTNTFAQIISSNPSLPLNSATIYTPPYLNLAYSQSSNLSWLIATPLIPSDNSQILCAPFIAALRTKNPVIAPGSTYGQLPADSGVTFNDSATGQEISMKVQLFGYGSASMALIRDHTYLLSGRLISPNLKTPPVLYYDQDLTFPMGLTANLPIALSNKTAVWGFGLVISKHERDDTSGGQSSFRSLFVVMKHTDYDNQSKNQVSFNVSYKIPGNRNLAKTYGLFQPGREMLLSGTLTGYDKTQRMLQVQVLSVSLSSGPEPVMLSQPPTDQTHNNTRKHYQISFDSDDDCAPEAAANGICSSAQATVSPGSDKTDAVTEPHLPEPQPKRKYTRKGKNIAPDTPVIDSPNMV</sequence>
<name>A0A5B0P0N9_PUCGR</name>
<dbReference type="Proteomes" id="UP000324748">
    <property type="component" value="Unassembled WGS sequence"/>
</dbReference>
<evidence type="ECO:0000313" key="3">
    <source>
        <dbReference type="Proteomes" id="UP000324748"/>
    </source>
</evidence>
<reference evidence="2 3" key="1">
    <citation type="submission" date="2019-05" db="EMBL/GenBank/DDBJ databases">
        <title>Emergence of the Ug99 lineage of the wheat stem rust pathogen through somatic hybridization.</title>
        <authorList>
            <person name="Li F."/>
            <person name="Upadhyaya N.M."/>
            <person name="Sperschneider J."/>
            <person name="Matny O."/>
            <person name="Nguyen-Phuc H."/>
            <person name="Mago R."/>
            <person name="Raley C."/>
            <person name="Miller M.E."/>
            <person name="Silverstein K.A.T."/>
            <person name="Henningsen E."/>
            <person name="Hirsch C.D."/>
            <person name="Visser B."/>
            <person name="Pretorius Z.A."/>
            <person name="Steffenson B.J."/>
            <person name="Schwessinger B."/>
            <person name="Dodds P.N."/>
            <person name="Figueroa M."/>
        </authorList>
    </citation>
    <scope>NUCLEOTIDE SEQUENCE [LARGE SCALE GENOMIC DNA]</scope>
    <source>
        <strain evidence="2">21-0</strain>
    </source>
</reference>
<evidence type="ECO:0000256" key="1">
    <source>
        <dbReference type="SAM" id="MobiDB-lite"/>
    </source>
</evidence>
<evidence type="ECO:0000313" key="2">
    <source>
        <dbReference type="EMBL" id="KAA1095081.1"/>
    </source>
</evidence>